<comment type="caution">
    <text evidence="1">The sequence shown here is derived from an EMBL/GenBank/DDBJ whole genome shotgun (WGS) entry which is preliminary data.</text>
</comment>
<dbReference type="AlphaFoldDB" id="A0A839UBN8"/>
<name>A0A839UBN8_9HYPH</name>
<evidence type="ECO:0000313" key="1">
    <source>
        <dbReference type="EMBL" id="MBB3147344.1"/>
    </source>
</evidence>
<protein>
    <recommendedName>
        <fullName evidence="3">Apea-like HEPN domain-containing protein</fullName>
    </recommendedName>
</protein>
<dbReference type="EMBL" id="JACHXN010000012">
    <property type="protein sequence ID" value="MBB3147344.1"/>
    <property type="molecule type" value="Genomic_DNA"/>
</dbReference>
<keyword evidence="2" id="KW-1185">Reference proteome</keyword>
<evidence type="ECO:0000313" key="2">
    <source>
        <dbReference type="Proteomes" id="UP000554520"/>
    </source>
</evidence>
<dbReference type="RefSeq" id="WP_183663530.1">
    <property type="nucleotide sequence ID" value="NZ_JACHXN010000012.1"/>
</dbReference>
<evidence type="ECO:0008006" key="3">
    <source>
        <dbReference type="Google" id="ProtNLM"/>
    </source>
</evidence>
<accession>A0A839UBN8</accession>
<dbReference type="Proteomes" id="UP000554520">
    <property type="component" value="Unassembled WGS sequence"/>
</dbReference>
<reference evidence="1 2" key="1">
    <citation type="submission" date="2020-08" db="EMBL/GenBank/DDBJ databases">
        <title>Genomic Encyclopedia of Type Strains, Phase III (KMG-III): the genomes of soil and plant-associated and newly described type strains.</title>
        <authorList>
            <person name="Whitman W."/>
        </authorList>
    </citation>
    <scope>NUCLEOTIDE SEQUENCE [LARGE SCALE GENOMIC DNA]</scope>
    <source>
        <strain evidence="1 2">CECT 7015</strain>
    </source>
</reference>
<proteinExistence type="predicted"/>
<sequence length="453" mass="51714">MSMNSTTIIREIEAFGEQWLHTLKETESAIKSKNFDMASDHVTLNGAKDRGNYVNRQGYRHLRNAVESILHDLGMTRRLSHSTMEKFVTKEFFEEISRLENGKKKFSVAAVIHRAKSHVISIKWADGSYVFPVLFAPYAKNSDFRMGPARIVSKDIFLREHERNLTKERAESKKSSVEFLKEWDSYVERYDHFIIIEICGFELDLAWDIGREVAEFCLNLIRMVFGYYHTRHIKLSGGFIWDELATKLMISKDGNAGFSSSRGPWGSHLNDDWIDMFNNRLSPMSGTLASLCALLASGEYVGTPILERQRYAHQLIAEAYCEPHDHIRLVRLISALEAFAVIEKNDKAETLAVNCSQAGGFSQTNTAMEIHAGVMNAYKVRNKIVHGDGASPDEISGAFFGIEHHLLDIVEGYTILYVGIWNIANPKHVNHLRRELKKRITMFFWNSELALSK</sequence>
<gene>
    <name evidence="1" type="ORF">FHS21_003764</name>
</gene>
<organism evidence="1 2">
    <name type="scientific">Phyllobacterium trifolii</name>
    <dbReference type="NCBI Taxonomy" id="300193"/>
    <lineage>
        <taxon>Bacteria</taxon>
        <taxon>Pseudomonadati</taxon>
        <taxon>Pseudomonadota</taxon>
        <taxon>Alphaproteobacteria</taxon>
        <taxon>Hyphomicrobiales</taxon>
        <taxon>Phyllobacteriaceae</taxon>
        <taxon>Phyllobacterium</taxon>
    </lineage>
</organism>